<organism evidence="1 2">
    <name type="scientific">Nepenthes gracilis</name>
    <name type="common">Slender pitcher plant</name>
    <dbReference type="NCBI Taxonomy" id="150966"/>
    <lineage>
        <taxon>Eukaryota</taxon>
        <taxon>Viridiplantae</taxon>
        <taxon>Streptophyta</taxon>
        <taxon>Embryophyta</taxon>
        <taxon>Tracheophyta</taxon>
        <taxon>Spermatophyta</taxon>
        <taxon>Magnoliopsida</taxon>
        <taxon>eudicotyledons</taxon>
        <taxon>Gunneridae</taxon>
        <taxon>Pentapetalae</taxon>
        <taxon>Caryophyllales</taxon>
        <taxon>Nepenthaceae</taxon>
        <taxon>Nepenthes</taxon>
    </lineage>
</organism>
<name>A0AAD3S0C6_NEPGR</name>
<sequence length="170" mass="17901">MRKKSLHPASSDGLQKDEGVTACNANSFAPLASCDPVIGMELDDKCPHVDDQMVAAATGEVPVSCNSPVAASLGSAVELEPSVPLDPRDAVVQQAPTKAGKADVSTVLSSSHKMNLDEREDKGCCHDPFVKPARKVELVSALVQIPSDDCSSILPNLDAQNYKHQLLQAA</sequence>
<proteinExistence type="predicted"/>
<reference evidence="1" key="1">
    <citation type="submission" date="2023-05" db="EMBL/GenBank/DDBJ databases">
        <title>Nepenthes gracilis genome sequencing.</title>
        <authorList>
            <person name="Fukushima K."/>
        </authorList>
    </citation>
    <scope>NUCLEOTIDE SEQUENCE</scope>
    <source>
        <strain evidence="1">SING2019-196</strain>
    </source>
</reference>
<evidence type="ECO:0000313" key="2">
    <source>
        <dbReference type="Proteomes" id="UP001279734"/>
    </source>
</evidence>
<dbReference type="Proteomes" id="UP001279734">
    <property type="component" value="Unassembled WGS sequence"/>
</dbReference>
<accession>A0AAD3S0C6</accession>
<dbReference type="EMBL" id="BSYO01000003">
    <property type="protein sequence ID" value="GMH02050.1"/>
    <property type="molecule type" value="Genomic_DNA"/>
</dbReference>
<evidence type="ECO:0000313" key="1">
    <source>
        <dbReference type="EMBL" id="GMH02050.1"/>
    </source>
</evidence>
<comment type="caution">
    <text evidence="1">The sequence shown here is derived from an EMBL/GenBank/DDBJ whole genome shotgun (WGS) entry which is preliminary data.</text>
</comment>
<protein>
    <submittedName>
        <fullName evidence="1">Uncharacterized protein</fullName>
    </submittedName>
</protein>
<dbReference type="AlphaFoldDB" id="A0AAD3S0C6"/>
<keyword evidence="2" id="KW-1185">Reference proteome</keyword>
<gene>
    <name evidence="1" type="ORF">Nepgr_003889</name>
</gene>